<dbReference type="PANTHER" id="PTHR24056:SF228">
    <property type="entry name" value="PROTEIN IMPAIRED IN BABA-INDUCED STERILITY 1"/>
    <property type="match status" value="1"/>
</dbReference>
<dbReference type="PROSITE" id="PS00107">
    <property type="entry name" value="PROTEIN_KINASE_ATP"/>
    <property type="match status" value="1"/>
</dbReference>
<organism evidence="10 11">
    <name type="scientific">Brassica cretica</name>
    <name type="common">Mustard</name>
    <dbReference type="NCBI Taxonomy" id="69181"/>
    <lineage>
        <taxon>Eukaryota</taxon>
        <taxon>Viridiplantae</taxon>
        <taxon>Streptophyta</taxon>
        <taxon>Embryophyta</taxon>
        <taxon>Tracheophyta</taxon>
        <taxon>Spermatophyta</taxon>
        <taxon>Magnoliopsida</taxon>
        <taxon>eudicotyledons</taxon>
        <taxon>Gunneridae</taxon>
        <taxon>Pentapetalae</taxon>
        <taxon>rosids</taxon>
        <taxon>malvids</taxon>
        <taxon>Brassicales</taxon>
        <taxon>Brassicaceae</taxon>
        <taxon>Brassiceae</taxon>
        <taxon>Brassica</taxon>
    </lineage>
</organism>
<dbReference type="Gene3D" id="3.30.200.20">
    <property type="entry name" value="Phosphorylase Kinase, domain 1"/>
    <property type="match status" value="1"/>
</dbReference>
<dbReference type="InterPro" id="IPR050108">
    <property type="entry name" value="CDK"/>
</dbReference>
<evidence type="ECO:0000256" key="2">
    <source>
        <dbReference type="ARBA" id="ARBA00022527"/>
    </source>
</evidence>
<dbReference type="GO" id="GO:0000307">
    <property type="term" value="C:cyclin-dependent protein kinase holoenzyme complex"/>
    <property type="evidence" value="ECO:0007669"/>
    <property type="project" value="TreeGrafter"/>
</dbReference>
<gene>
    <name evidence="10" type="ORF">F2Q68_00040854</name>
</gene>
<dbReference type="AlphaFoldDB" id="A0A8S9MLW1"/>
<dbReference type="SUPFAM" id="SSF56112">
    <property type="entry name" value="Protein kinase-like (PK-like)"/>
    <property type="match status" value="1"/>
</dbReference>
<dbReference type="PANTHER" id="PTHR24056">
    <property type="entry name" value="CELL DIVISION PROTEIN KINASE"/>
    <property type="match status" value="1"/>
</dbReference>
<evidence type="ECO:0000256" key="1">
    <source>
        <dbReference type="ARBA" id="ARBA00006485"/>
    </source>
</evidence>
<evidence type="ECO:0000256" key="3">
    <source>
        <dbReference type="ARBA" id="ARBA00022679"/>
    </source>
</evidence>
<evidence type="ECO:0000259" key="9">
    <source>
        <dbReference type="PROSITE" id="PS50011"/>
    </source>
</evidence>
<evidence type="ECO:0000256" key="4">
    <source>
        <dbReference type="ARBA" id="ARBA00022741"/>
    </source>
</evidence>
<feature type="compositionally biased region" description="Basic and acidic residues" evidence="8">
    <location>
        <begin position="553"/>
        <end position="570"/>
    </location>
</feature>
<name>A0A8S9MLW1_BRACR</name>
<dbReference type="GO" id="GO:0005524">
    <property type="term" value="F:ATP binding"/>
    <property type="evidence" value="ECO:0007669"/>
    <property type="project" value="UniProtKB-UniRule"/>
</dbReference>
<reference evidence="10" key="1">
    <citation type="submission" date="2019-12" db="EMBL/GenBank/DDBJ databases">
        <title>Genome sequencing and annotation of Brassica cretica.</title>
        <authorList>
            <person name="Studholme D.J."/>
            <person name="Sarris P.F."/>
        </authorList>
    </citation>
    <scope>NUCLEOTIDE SEQUENCE</scope>
    <source>
        <strain evidence="10">PFS-001/15</strain>
        <tissue evidence="10">Leaf</tissue>
    </source>
</reference>
<feature type="compositionally biased region" description="Basic and acidic residues" evidence="8">
    <location>
        <begin position="484"/>
        <end position="493"/>
    </location>
</feature>
<evidence type="ECO:0000256" key="6">
    <source>
        <dbReference type="ARBA" id="ARBA00022840"/>
    </source>
</evidence>
<dbReference type="GO" id="GO:0008353">
    <property type="term" value="F:RNA polymerase II CTD heptapeptide repeat kinase activity"/>
    <property type="evidence" value="ECO:0007669"/>
    <property type="project" value="TreeGrafter"/>
</dbReference>
<feature type="binding site" evidence="7">
    <location>
        <position position="155"/>
    </location>
    <ligand>
        <name>ATP</name>
        <dbReference type="ChEBI" id="CHEBI:30616"/>
    </ligand>
</feature>
<dbReference type="EMBL" id="QGKW02000007">
    <property type="protein sequence ID" value="KAF2620960.1"/>
    <property type="molecule type" value="Genomic_DNA"/>
</dbReference>
<dbReference type="PROSITE" id="PS50011">
    <property type="entry name" value="PROTEIN_KINASE_DOM"/>
    <property type="match status" value="1"/>
</dbReference>
<evidence type="ECO:0000313" key="10">
    <source>
        <dbReference type="EMBL" id="KAF2620960.1"/>
    </source>
</evidence>
<dbReference type="SMART" id="SM00220">
    <property type="entry name" value="S_TKc"/>
    <property type="match status" value="1"/>
</dbReference>
<protein>
    <recommendedName>
        <fullName evidence="9">Protein kinase domain-containing protein</fullName>
    </recommendedName>
</protein>
<keyword evidence="3" id="KW-0808">Transferase</keyword>
<dbReference type="PROSITE" id="PS00108">
    <property type="entry name" value="PROTEIN_KINASE_ST"/>
    <property type="match status" value="1"/>
</dbReference>
<keyword evidence="5" id="KW-0418">Kinase</keyword>
<proteinExistence type="inferred from homology"/>
<dbReference type="InterPro" id="IPR008271">
    <property type="entry name" value="Ser/Thr_kinase_AS"/>
</dbReference>
<dbReference type="Gene3D" id="1.10.510.10">
    <property type="entry name" value="Transferase(Phosphotransferase) domain 1"/>
    <property type="match status" value="1"/>
</dbReference>
<dbReference type="FunFam" id="3.30.200.20:FF:000021">
    <property type="entry name" value="probable serine/threonine-protein kinase At1g54610"/>
    <property type="match status" value="1"/>
</dbReference>
<dbReference type="InterPro" id="IPR000719">
    <property type="entry name" value="Prot_kinase_dom"/>
</dbReference>
<dbReference type="InterPro" id="IPR017441">
    <property type="entry name" value="Protein_kinase_ATP_BS"/>
</dbReference>
<keyword evidence="2" id="KW-0723">Serine/threonine-protein kinase</keyword>
<evidence type="ECO:0000313" key="11">
    <source>
        <dbReference type="Proteomes" id="UP000712281"/>
    </source>
</evidence>
<keyword evidence="4 7" id="KW-0547">Nucleotide-binding</keyword>
<evidence type="ECO:0000256" key="8">
    <source>
        <dbReference type="SAM" id="MobiDB-lite"/>
    </source>
</evidence>
<comment type="caution">
    <text evidence="10">The sequence shown here is derived from an EMBL/GenBank/DDBJ whole genome shotgun (WGS) entry which is preliminary data.</text>
</comment>
<dbReference type="InterPro" id="IPR011009">
    <property type="entry name" value="Kinase-like_dom_sf"/>
</dbReference>
<evidence type="ECO:0000256" key="7">
    <source>
        <dbReference type="PROSITE-ProRule" id="PRU10141"/>
    </source>
</evidence>
<feature type="region of interest" description="Disordered" evidence="8">
    <location>
        <begin position="47"/>
        <end position="77"/>
    </location>
</feature>
<evidence type="ECO:0000256" key="5">
    <source>
        <dbReference type="ARBA" id="ARBA00022777"/>
    </source>
</evidence>
<dbReference type="Proteomes" id="UP000712281">
    <property type="component" value="Unassembled WGS sequence"/>
</dbReference>
<feature type="compositionally biased region" description="Polar residues" evidence="8">
    <location>
        <begin position="66"/>
        <end position="77"/>
    </location>
</feature>
<keyword evidence="6 7" id="KW-0067">ATP-binding</keyword>
<dbReference type="Pfam" id="PF00069">
    <property type="entry name" value="Pkinase"/>
    <property type="match status" value="1"/>
</dbReference>
<feature type="region of interest" description="Disordered" evidence="8">
    <location>
        <begin position="522"/>
        <end position="570"/>
    </location>
</feature>
<feature type="region of interest" description="Disordered" evidence="8">
    <location>
        <begin position="478"/>
        <end position="507"/>
    </location>
</feature>
<dbReference type="FunFam" id="1.10.510.10:FF:000624">
    <property type="entry name" value="Mitogen-activated protein kinase"/>
    <property type="match status" value="1"/>
</dbReference>
<accession>A0A8S9MLW1</accession>
<dbReference type="GO" id="GO:0032968">
    <property type="term" value="P:positive regulation of transcription elongation by RNA polymerase II"/>
    <property type="evidence" value="ECO:0007669"/>
    <property type="project" value="TreeGrafter"/>
</dbReference>
<feature type="domain" description="Protein kinase" evidence="9">
    <location>
        <begin position="126"/>
        <end position="403"/>
    </location>
</feature>
<comment type="similarity">
    <text evidence="1">Belongs to the protein kinase superfamily. CMGC Ser/Thr protein kinase family. CDC2/CDKX subfamily.</text>
</comment>
<sequence length="668" mass="74749">MGCVSSKQTVSVTPAIDHSGVFKNNNACSGSGRIVVEEPSPAVEKKLVSWRSKSGKKSSSKKSGSELGTESGRASSNCRSESLSFRLGNLSKYLEAEQVAAGWPSWLSNVAGEAIHGWVPFRSDAFEKLEKIGQGTYSSVFRARETETGRIVALKKVKFDNFEPESVRFMAREILILRRLDHPNVIKLQGLVASNLSCNIHLVFEYVEHDLTGLLSSPDVSFTTPQIKCYMKQLLSGLDHCHARGVMHRDIKGSNLLVNNEGVLKVADFGLANFCNASGNNKQQPLTSRVVTLWYRPPELLLGATEYGASVDLWSVGCVFAELLLKKPVLQGRTEVEQLHKIFKLCGSPPADYWKNISLQSLLLVIPQACLYTLLAKRLMQSIVKMQQGESLNSQVPVLEAFIHYPQYVIFGNFRKKISGNGRRGTEVRKPMRMPPAFAKLPPPNCVQDARRPSQTFQKRYGHSVHNSIDSEASLYGKLQNPSSEHEKEEASSHVKHASQGDVPFSGPLQVSVSSGFAWAKRRKDGSHNRSLSRGYIPNLLGPSPAFSESTDVESKINENEKEEKDSQDREAYEMLKLSMLKKWRQLERPDSFDASDEYHSQEPSLALYQREEKSAKLNHLGYEDNDEKIEFSGPLLSQSYGVDELLERQERKIRQLVRKSLFQKGKT</sequence>
<dbReference type="GO" id="GO:0005634">
    <property type="term" value="C:nucleus"/>
    <property type="evidence" value="ECO:0007669"/>
    <property type="project" value="TreeGrafter"/>
</dbReference>